<gene>
    <name evidence="4" type="ORF">SAMN06265220_10661</name>
</gene>
<dbReference type="EMBL" id="FXTQ01000006">
    <property type="protein sequence ID" value="SMO91131.1"/>
    <property type="molecule type" value="Genomic_DNA"/>
</dbReference>
<dbReference type="SMART" id="SM00448">
    <property type="entry name" value="REC"/>
    <property type="match status" value="1"/>
</dbReference>
<dbReference type="PANTHER" id="PTHR37299">
    <property type="entry name" value="TRANSCRIPTIONAL REGULATOR-RELATED"/>
    <property type="match status" value="1"/>
</dbReference>
<dbReference type="PROSITE" id="PS50930">
    <property type="entry name" value="HTH_LYTTR"/>
    <property type="match status" value="1"/>
</dbReference>
<evidence type="ECO:0000256" key="1">
    <source>
        <dbReference type="PROSITE-ProRule" id="PRU00169"/>
    </source>
</evidence>
<feature type="domain" description="HTH LytTR-type" evidence="3">
    <location>
        <begin position="134"/>
        <end position="232"/>
    </location>
</feature>
<dbReference type="SMART" id="SM00850">
    <property type="entry name" value="LytTR"/>
    <property type="match status" value="1"/>
</dbReference>
<organism evidence="4 5">
    <name type="scientific">Flavobacterium nitrogenifigens</name>
    <dbReference type="NCBI Taxonomy" id="1617283"/>
    <lineage>
        <taxon>Bacteria</taxon>
        <taxon>Pseudomonadati</taxon>
        <taxon>Bacteroidota</taxon>
        <taxon>Flavobacteriia</taxon>
        <taxon>Flavobacteriales</taxon>
        <taxon>Flavobacteriaceae</taxon>
        <taxon>Flavobacterium</taxon>
    </lineage>
</organism>
<feature type="domain" description="Response regulatory" evidence="2">
    <location>
        <begin position="6"/>
        <end position="117"/>
    </location>
</feature>
<dbReference type="RefSeq" id="WP_111376601.1">
    <property type="nucleotide sequence ID" value="NZ_CP043612.1"/>
</dbReference>
<dbReference type="InterPro" id="IPR001789">
    <property type="entry name" value="Sig_transdc_resp-reg_receiver"/>
</dbReference>
<evidence type="ECO:0000313" key="5">
    <source>
        <dbReference type="Proteomes" id="UP000319267"/>
    </source>
</evidence>
<dbReference type="OrthoDB" id="2168082at2"/>
<dbReference type="Pfam" id="PF04397">
    <property type="entry name" value="LytTR"/>
    <property type="match status" value="1"/>
</dbReference>
<accession>A0A521F677</accession>
<evidence type="ECO:0000313" key="4">
    <source>
        <dbReference type="EMBL" id="SMO91131.1"/>
    </source>
</evidence>
<keyword evidence="1" id="KW-0597">Phosphoprotein</keyword>
<dbReference type="InterPro" id="IPR007492">
    <property type="entry name" value="LytTR_DNA-bd_dom"/>
</dbReference>
<feature type="modified residue" description="4-aspartylphosphate" evidence="1">
    <location>
        <position position="57"/>
    </location>
</feature>
<dbReference type="PROSITE" id="PS50110">
    <property type="entry name" value="RESPONSE_REGULATORY"/>
    <property type="match status" value="1"/>
</dbReference>
<dbReference type="GO" id="GO:0000156">
    <property type="term" value="F:phosphorelay response regulator activity"/>
    <property type="evidence" value="ECO:0007669"/>
    <property type="project" value="InterPro"/>
</dbReference>
<dbReference type="GO" id="GO:0003677">
    <property type="term" value="F:DNA binding"/>
    <property type="evidence" value="ECO:0007669"/>
    <property type="project" value="InterPro"/>
</dbReference>
<dbReference type="Gene3D" id="2.40.50.1020">
    <property type="entry name" value="LytTr DNA-binding domain"/>
    <property type="match status" value="1"/>
</dbReference>
<reference evidence="4 5" key="1">
    <citation type="submission" date="2017-05" db="EMBL/GenBank/DDBJ databases">
        <authorList>
            <person name="Varghese N."/>
            <person name="Submissions S."/>
        </authorList>
    </citation>
    <scope>NUCLEOTIDE SEQUENCE [LARGE SCALE GENOMIC DNA]</scope>
    <source>
        <strain evidence="4 5">DSM 29982</strain>
    </source>
</reference>
<dbReference type="PANTHER" id="PTHR37299:SF1">
    <property type="entry name" value="STAGE 0 SPORULATION PROTEIN A HOMOLOG"/>
    <property type="match status" value="1"/>
</dbReference>
<dbReference type="SUPFAM" id="SSF52172">
    <property type="entry name" value="CheY-like"/>
    <property type="match status" value="1"/>
</dbReference>
<dbReference type="AlphaFoldDB" id="A0A521F677"/>
<keyword evidence="5" id="KW-1185">Reference proteome</keyword>
<evidence type="ECO:0000259" key="2">
    <source>
        <dbReference type="PROSITE" id="PS50110"/>
    </source>
</evidence>
<evidence type="ECO:0000259" key="3">
    <source>
        <dbReference type="PROSITE" id="PS50930"/>
    </source>
</evidence>
<dbReference type="Proteomes" id="UP000319267">
    <property type="component" value="Unassembled WGS sequence"/>
</dbReference>
<name>A0A521F677_9FLAO</name>
<dbReference type="InterPro" id="IPR011006">
    <property type="entry name" value="CheY-like_superfamily"/>
</dbReference>
<dbReference type="Pfam" id="PF00072">
    <property type="entry name" value="Response_reg"/>
    <property type="match status" value="1"/>
</dbReference>
<dbReference type="InterPro" id="IPR046947">
    <property type="entry name" value="LytR-like"/>
</dbReference>
<dbReference type="Gene3D" id="3.40.50.2300">
    <property type="match status" value="1"/>
</dbReference>
<proteinExistence type="predicted"/>
<sequence length="232" mass="27319">MNKKINCIILDDEPFAVKLIADYASKISRLNVLYADSDVFKAIEVLNSESVDLIFIDIQMPQLTGIELMQMFNQKYNFIITSAYPQYALEAFQFHVIDYLLKPITFNRFYQSVEKFIRWQETFQVPEKTGDDYLFVKADRKHYKIALNDILYIEGLRDYIRIHTNDEKIMALENMKDILEKLPSNQFIRIHRSYIIPKDKIKVIDGNQIVMKSGNALPIGETYRKLVSEWLV</sequence>
<protein>
    <submittedName>
        <fullName evidence="4">Two component transcriptional regulator, LytTR family</fullName>
    </submittedName>
</protein>